<evidence type="ECO:0000259" key="1">
    <source>
        <dbReference type="Pfam" id="PF05368"/>
    </source>
</evidence>
<dbReference type="Proteomes" id="UP000075418">
    <property type="component" value="Unassembled WGS sequence"/>
</dbReference>
<feature type="domain" description="NmrA-like" evidence="1">
    <location>
        <begin position="2"/>
        <end position="277"/>
    </location>
</feature>
<dbReference type="InterPro" id="IPR036291">
    <property type="entry name" value="NAD(P)-bd_dom_sf"/>
</dbReference>
<name>A0A151A3W0_9STAP</name>
<reference evidence="2 3" key="1">
    <citation type="submission" date="2016-02" db="EMBL/GenBank/DDBJ databases">
        <title>Draft genome sequence of hydrocarbon degrading Staphylococcus saprophyticus Strain CNV2, isolated from crude-oil contaminated soil from Noonmati Oil Refinery, Guwahati, Assam, India.</title>
        <authorList>
            <person name="Mukherjee A."/>
            <person name="Chettri B."/>
            <person name="Langpoklakpam J."/>
            <person name="Singh A.K."/>
            <person name="Chattopadhyay D.J."/>
        </authorList>
    </citation>
    <scope>NUCLEOTIDE SEQUENCE [LARGE SCALE GENOMIC DNA]</scope>
    <source>
        <strain evidence="2 3">CNV2</strain>
    </source>
</reference>
<sequence>MNILLTGATGNLGSFITNQSLDENIANFNIGVRNINKVPEKWRESLNIKQLDYFDKESMVQAFTGIDLVVFIPSIIHPSFKRLPEVENLVYAAEVANVSHIMFIGYYADQHNNPFHMSPYFGYAERLLASSNINYTYVRMAMYMDPLVPYLSELKKMGKLIYPVGEGSINYISRNDIAKGVVALLKNPHLLGKRYLLSGYSYTMTELAKILTDVAGEQIVYDPVSLEEFAEMYDEPKGFGALLASMYKAGEMGLLDQNSNDLEELTGEKPTTFENYLTANYLHSEDK</sequence>
<dbReference type="Gene3D" id="3.40.50.720">
    <property type="entry name" value="NAD(P)-binding Rossmann-like Domain"/>
    <property type="match status" value="1"/>
</dbReference>
<comment type="caution">
    <text evidence="2">The sequence shown here is derived from an EMBL/GenBank/DDBJ whole genome shotgun (WGS) entry which is preliminary data.</text>
</comment>
<dbReference type="CDD" id="cd05269">
    <property type="entry name" value="TMR_SDR_a"/>
    <property type="match status" value="1"/>
</dbReference>
<protein>
    <submittedName>
        <fullName evidence="2">NAD(P)-dependent oxidoreductase</fullName>
    </submittedName>
</protein>
<proteinExistence type="predicted"/>
<dbReference type="InterPro" id="IPR052718">
    <property type="entry name" value="NmrA-type_oxidoreductase"/>
</dbReference>
<dbReference type="AlphaFoldDB" id="A0A151A3W0"/>
<dbReference type="EMBL" id="LUGM01000002">
    <property type="protein sequence ID" value="KYH14013.1"/>
    <property type="molecule type" value="Genomic_DNA"/>
</dbReference>
<accession>A0A151A3W0</accession>
<dbReference type="PANTHER" id="PTHR47129">
    <property type="entry name" value="QUINONE OXIDOREDUCTASE 2"/>
    <property type="match status" value="1"/>
</dbReference>
<dbReference type="PANTHER" id="PTHR47129:SF1">
    <property type="entry name" value="NMRA-LIKE DOMAIN-CONTAINING PROTEIN"/>
    <property type="match status" value="1"/>
</dbReference>
<dbReference type="Pfam" id="PF05368">
    <property type="entry name" value="NmrA"/>
    <property type="match status" value="1"/>
</dbReference>
<dbReference type="SUPFAM" id="SSF51735">
    <property type="entry name" value="NAD(P)-binding Rossmann-fold domains"/>
    <property type="match status" value="1"/>
</dbReference>
<evidence type="ECO:0000313" key="2">
    <source>
        <dbReference type="EMBL" id="KYH14013.1"/>
    </source>
</evidence>
<organism evidence="2 3">
    <name type="scientific">Staphylococcus kloosii</name>
    <dbReference type="NCBI Taxonomy" id="29384"/>
    <lineage>
        <taxon>Bacteria</taxon>
        <taxon>Bacillati</taxon>
        <taxon>Bacillota</taxon>
        <taxon>Bacilli</taxon>
        <taxon>Bacillales</taxon>
        <taxon>Staphylococcaceae</taxon>
        <taxon>Staphylococcus</taxon>
    </lineage>
</organism>
<gene>
    <name evidence="2" type="ORF">A0131_04250</name>
</gene>
<evidence type="ECO:0000313" key="3">
    <source>
        <dbReference type="Proteomes" id="UP000075418"/>
    </source>
</evidence>
<dbReference type="InterPro" id="IPR008030">
    <property type="entry name" value="NmrA-like"/>
</dbReference>
<dbReference type="RefSeq" id="WP_061854237.1">
    <property type="nucleotide sequence ID" value="NZ_LUGM01000002.1"/>
</dbReference>
<dbReference type="Gene3D" id="3.90.25.10">
    <property type="entry name" value="UDP-galactose 4-epimerase, domain 1"/>
    <property type="match status" value="1"/>
</dbReference>